<dbReference type="InterPro" id="IPR011856">
    <property type="entry name" value="tRNA_endonuc-like_dom_sf"/>
</dbReference>
<sequence>MQIFTTNQTILATLNENPFKLEKEIQDLFEKNLGVLTSLKLVRSEFTIKQFRIDTLAFDPESNSFVIIEYKRSQNYSVVDQGVSYLNLMLDYRADFIVEYNEAYGESLKRTDIDWSQSRIIFVSPSFTDFQRQSTNFKDLGIELWEIKQFENGLLTIDQIKKSKSAPSIKQMQKSDDTEIGKLAKEIKPYSEEDHLSGKSDETVEVYETFKNAILNLGPDIEIKPQKMVIGFTMKGKVFADVLVLKTSLKWWINLKIGSLDDPKNLSRDVSKIGHWGNGDYEIRVNDSANLEYIMSLVKQALKS</sequence>
<proteinExistence type="predicted"/>
<comment type="caution">
    <text evidence="2">The sequence shown here is derived from an EMBL/GenBank/DDBJ whole genome shotgun (WGS) entry which is preliminary data.</text>
</comment>
<gene>
    <name evidence="2" type="ORF">FEN17_18060</name>
</gene>
<organism evidence="2 3">
    <name type="scientific">Dyadobacter luticola</name>
    <dbReference type="NCBI Taxonomy" id="1979387"/>
    <lineage>
        <taxon>Bacteria</taxon>
        <taxon>Pseudomonadati</taxon>
        <taxon>Bacteroidota</taxon>
        <taxon>Cytophagia</taxon>
        <taxon>Cytophagales</taxon>
        <taxon>Spirosomataceae</taxon>
        <taxon>Dyadobacter</taxon>
    </lineage>
</organism>
<evidence type="ECO:0000313" key="2">
    <source>
        <dbReference type="EMBL" id="TLV01340.1"/>
    </source>
</evidence>
<evidence type="ECO:0000313" key="3">
    <source>
        <dbReference type="Proteomes" id="UP000306402"/>
    </source>
</evidence>
<dbReference type="GO" id="GO:0003676">
    <property type="term" value="F:nucleic acid binding"/>
    <property type="evidence" value="ECO:0007669"/>
    <property type="project" value="InterPro"/>
</dbReference>
<reference evidence="2 3" key="1">
    <citation type="submission" date="2019-05" db="EMBL/GenBank/DDBJ databases">
        <authorList>
            <person name="Qu J.-H."/>
        </authorList>
    </citation>
    <scope>NUCLEOTIDE SEQUENCE [LARGE SCALE GENOMIC DNA]</scope>
    <source>
        <strain evidence="2 3">T17</strain>
    </source>
</reference>
<dbReference type="InterPro" id="IPR043714">
    <property type="entry name" value="DUF5655"/>
</dbReference>
<evidence type="ECO:0000259" key="1">
    <source>
        <dbReference type="Pfam" id="PF18899"/>
    </source>
</evidence>
<dbReference type="Proteomes" id="UP000306402">
    <property type="component" value="Unassembled WGS sequence"/>
</dbReference>
<keyword evidence="3" id="KW-1185">Reference proteome</keyword>
<dbReference type="RefSeq" id="WP_138366711.1">
    <property type="nucleotide sequence ID" value="NZ_VCEJ01000004.1"/>
</dbReference>
<dbReference type="Gene3D" id="3.40.1350.10">
    <property type="match status" value="1"/>
</dbReference>
<dbReference type="OrthoDB" id="9798761at2"/>
<accession>A0A5R9KZ20</accession>
<name>A0A5R9KZ20_9BACT</name>
<feature type="domain" description="DUF5655" evidence="1">
    <location>
        <begin position="192"/>
        <end position="301"/>
    </location>
</feature>
<protein>
    <recommendedName>
        <fullName evidence="1">DUF5655 domain-containing protein</fullName>
    </recommendedName>
</protein>
<dbReference type="AlphaFoldDB" id="A0A5R9KZ20"/>
<dbReference type="EMBL" id="VCEJ01000004">
    <property type="protein sequence ID" value="TLV01340.1"/>
    <property type="molecule type" value="Genomic_DNA"/>
</dbReference>
<dbReference type="Pfam" id="PF18899">
    <property type="entry name" value="DUF5655"/>
    <property type="match status" value="1"/>
</dbReference>